<dbReference type="GO" id="GO:0004467">
    <property type="term" value="F:long-chain fatty acid-CoA ligase activity"/>
    <property type="evidence" value="ECO:0007669"/>
    <property type="project" value="UniProtKB-EC"/>
</dbReference>
<dbReference type="PANTHER" id="PTHR43272">
    <property type="entry name" value="LONG-CHAIN-FATTY-ACID--COA LIGASE"/>
    <property type="match status" value="1"/>
</dbReference>
<evidence type="ECO:0000256" key="5">
    <source>
        <dbReference type="SAM" id="MobiDB-lite"/>
    </source>
</evidence>
<reference evidence="7" key="1">
    <citation type="submission" date="2021-01" db="UniProtKB">
        <authorList>
            <consortium name="EnsemblMetazoa"/>
        </authorList>
    </citation>
    <scope>IDENTIFICATION</scope>
</reference>
<feature type="compositionally biased region" description="Basic and acidic residues" evidence="5">
    <location>
        <begin position="120"/>
        <end position="149"/>
    </location>
</feature>
<dbReference type="GO" id="GO:0005783">
    <property type="term" value="C:endoplasmic reticulum"/>
    <property type="evidence" value="ECO:0007669"/>
    <property type="project" value="TreeGrafter"/>
</dbReference>
<dbReference type="InterPro" id="IPR042099">
    <property type="entry name" value="ANL_N_sf"/>
</dbReference>
<accession>A0A7M5V8M2</accession>
<keyword evidence="1" id="KW-0436">Ligase</keyword>
<feature type="compositionally biased region" description="Polar residues" evidence="5">
    <location>
        <begin position="1"/>
        <end position="26"/>
    </location>
</feature>
<sequence length="814" mass="88850">MADENNVVSTTSEISTEQTVDESGNAVTVTTEVITETIVVTEGAEGQAAGTEETVTTSTEEVVIKVGGGDNSTPAAEPEPETPAPEPETPAPEPETPAPKPETPAPEAEKTPEPEPVASEDVKVEVPVEPEVSKEPEPEPQEEPKKEEPAVVAPKANGIACTLADAEDYYTTKRDGSYKIQFSGREGHITNRPAISVEEFMDQAVKSYGTRVAMKVERDGKWISWTYKEYFEEIKTAAKGFIKLGLEPYNGVGIIGFNSPEWLFSDLGAIYAGGLATGVYTTNNPEACQYVCSDANCNIVVVENDVQLQKILQVWDQLPALKAVVQYLGEVSEKRDNIYSWNEFMEIGRKENEDELNKRINMQSPNRCCTLIYTSGTTGNPKGVMMSHDNIIIATEGVIEQLHPAINVNSNVQETCISYLPLSHIAAQMTDVWIPIRAGAVVWFAKPDALKGSLSTTLQQARPTLFVGVPRVYEKIEEKIKGIGANVKGVKRKLADWAKGVSLTANTNKERGASTPFGYSVASMFLKKVSKALGLDRAKFIWTAAAPISKSTLQYFQSINLPLNEIYGMSETAGALTMGVPGKCRITSIGTIMPEAEYKIANPDEDGSGELCFRGRMNFMGYLNNLEKVKETIDEENWLHTGDVGKIDKDGFFYITGRIKELIITAGGENIAPVPIEDEIKTELPFIGTAMVIGDKKKFLSCLLTCQVEIDLDTGLAKDNLQASAVHYLKSIGVEATKAEDLTTDMPEVLKTAIQTGINNANKKAVSNAARVQKWKLLPIEFTTAGGELGPTQKLRRPHVMKMYKETIDAFYSG</sequence>
<feature type="region of interest" description="Disordered" evidence="5">
    <location>
        <begin position="1"/>
        <end position="28"/>
    </location>
</feature>
<dbReference type="PROSITE" id="PS00455">
    <property type="entry name" value="AMP_BINDING"/>
    <property type="match status" value="1"/>
</dbReference>
<feature type="compositionally biased region" description="Low complexity" evidence="5">
    <location>
        <begin position="43"/>
        <end position="61"/>
    </location>
</feature>
<feature type="region of interest" description="Disordered" evidence="5">
    <location>
        <begin position="43"/>
        <end position="151"/>
    </location>
</feature>
<protein>
    <recommendedName>
        <fullName evidence="4">long-chain-fatty-acid--CoA ligase</fullName>
        <ecNumber evidence="4">6.2.1.3</ecNumber>
    </recommendedName>
</protein>
<evidence type="ECO:0000256" key="1">
    <source>
        <dbReference type="ARBA" id="ARBA00022598"/>
    </source>
</evidence>
<dbReference type="Pfam" id="PF00501">
    <property type="entry name" value="AMP-binding"/>
    <property type="match status" value="1"/>
</dbReference>
<dbReference type="OrthoDB" id="3633556at2759"/>
<keyword evidence="2" id="KW-0276">Fatty acid metabolism</keyword>
<keyword evidence="8" id="KW-1185">Reference proteome</keyword>
<evidence type="ECO:0000313" key="8">
    <source>
        <dbReference type="Proteomes" id="UP000594262"/>
    </source>
</evidence>
<dbReference type="InterPro" id="IPR000873">
    <property type="entry name" value="AMP-dep_synth/lig_dom"/>
</dbReference>
<dbReference type="RefSeq" id="XP_066923976.1">
    <property type="nucleotide sequence ID" value="XM_067067875.1"/>
</dbReference>
<name>A0A7M5V8M2_9CNID</name>
<proteinExistence type="predicted"/>
<dbReference type="PANTHER" id="PTHR43272:SF32">
    <property type="entry name" value="AMP-DEPENDENT SYNTHETASE_LIGASE DOMAIN-CONTAINING PROTEIN"/>
    <property type="match status" value="1"/>
</dbReference>
<organism evidence="7 8">
    <name type="scientific">Clytia hemisphaerica</name>
    <dbReference type="NCBI Taxonomy" id="252671"/>
    <lineage>
        <taxon>Eukaryota</taxon>
        <taxon>Metazoa</taxon>
        <taxon>Cnidaria</taxon>
        <taxon>Hydrozoa</taxon>
        <taxon>Hydroidolina</taxon>
        <taxon>Leptothecata</taxon>
        <taxon>Obeliida</taxon>
        <taxon>Clytiidae</taxon>
        <taxon>Clytia</taxon>
    </lineage>
</organism>
<dbReference type="GeneID" id="136811260"/>
<dbReference type="EC" id="6.2.1.3" evidence="4"/>
<feature type="compositionally biased region" description="Pro residues" evidence="5">
    <location>
        <begin position="81"/>
        <end position="104"/>
    </location>
</feature>
<dbReference type="AlphaFoldDB" id="A0A7M5V8M2"/>
<dbReference type="GO" id="GO:0016020">
    <property type="term" value="C:membrane"/>
    <property type="evidence" value="ECO:0007669"/>
    <property type="project" value="TreeGrafter"/>
</dbReference>
<keyword evidence="3" id="KW-0443">Lipid metabolism</keyword>
<evidence type="ECO:0000313" key="7">
    <source>
        <dbReference type="EnsemblMetazoa" id="CLYHEMP007951.1"/>
    </source>
</evidence>
<dbReference type="Pfam" id="PF23562">
    <property type="entry name" value="AMP-binding_C_3"/>
    <property type="match status" value="1"/>
</dbReference>
<evidence type="ECO:0000256" key="4">
    <source>
        <dbReference type="ARBA" id="ARBA00026121"/>
    </source>
</evidence>
<dbReference type="Gene3D" id="3.40.50.12780">
    <property type="entry name" value="N-terminal domain of ligase-like"/>
    <property type="match status" value="1"/>
</dbReference>
<evidence type="ECO:0000259" key="6">
    <source>
        <dbReference type="Pfam" id="PF00501"/>
    </source>
</evidence>
<dbReference type="InterPro" id="IPR020845">
    <property type="entry name" value="AMP-binding_CS"/>
</dbReference>
<feature type="domain" description="AMP-dependent synthetase/ligase" evidence="6">
    <location>
        <begin position="203"/>
        <end position="623"/>
    </location>
</feature>
<dbReference type="SUPFAM" id="SSF56801">
    <property type="entry name" value="Acetyl-CoA synthetase-like"/>
    <property type="match status" value="1"/>
</dbReference>
<evidence type="ECO:0000256" key="3">
    <source>
        <dbReference type="ARBA" id="ARBA00023098"/>
    </source>
</evidence>
<dbReference type="EnsemblMetazoa" id="CLYHEMT007951.1">
    <property type="protein sequence ID" value="CLYHEMP007951.1"/>
    <property type="gene ID" value="CLYHEMG007951"/>
</dbReference>
<dbReference type="Proteomes" id="UP000594262">
    <property type="component" value="Unplaced"/>
</dbReference>
<evidence type="ECO:0000256" key="2">
    <source>
        <dbReference type="ARBA" id="ARBA00022832"/>
    </source>
</evidence>